<comment type="caution">
    <text evidence="1">The sequence shown here is derived from an EMBL/GenBank/DDBJ whole genome shotgun (WGS) entry which is preliminary data.</text>
</comment>
<sequence length="213" mass="23585">MDILIITFAIIIVLIGVYQYKKALKRKRAVRIDSYQFPKSIPEKIIKTYPHLSEEQVNQVMSGLREYFHICNLAGRKMVAMPSQAVDLAWHEFILFTKHYELFCKHCLGRFLHHTPAEAMSTPTLAQDGIKRVWRISCHREVISPIKPKQLPMLFAMDASLKIPDGFNYSLNCKHKNQSGYCASHIGCGGGCTGDSGGSSCGSSCGGGCGGGD</sequence>
<dbReference type="Proteomes" id="UP001501565">
    <property type="component" value="Unassembled WGS sequence"/>
</dbReference>
<reference evidence="2" key="1">
    <citation type="journal article" date="2019" name="Int. J. Syst. Evol. Microbiol.">
        <title>The Global Catalogue of Microorganisms (GCM) 10K type strain sequencing project: providing services to taxonomists for standard genome sequencing and annotation.</title>
        <authorList>
            <consortium name="The Broad Institute Genomics Platform"/>
            <consortium name="The Broad Institute Genome Sequencing Center for Infectious Disease"/>
            <person name="Wu L."/>
            <person name="Ma J."/>
        </authorList>
    </citation>
    <scope>NUCLEOTIDE SEQUENCE [LARGE SCALE GENOMIC DNA]</scope>
    <source>
        <strain evidence="2">JCM 17551</strain>
    </source>
</reference>
<evidence type="ECO:0000313" key="2">
    <source>
        <dbReference type="Proteomes" id="UP001501565"/>
    </source>
</evidence>
<organism evidence="1 2">
    <name type="scientific">Litoribacillus peritrichatus</name>
    <dbReference type="NCBI Taxonomy" id="718191"/>
    <lineage>
        <taxon>Bacteria</taxon>
        <taxon>Pseudomonadati</taxon>
        <taxon>Pseudomonadota</taxon>
        <taxon>Gammaproteobacteria</taxon>
        <taxon>Oceanospirillales</taxon>
        <taxon>Oceanospirillaceae</taxon>
        <taxon>Litoribacillus</taxon>
    </lineage>
</organism>
<dbReference type="RefSeq" id="WP_344799906.1">
    <property type="nucleotide sequence ID" value="NZ_BAABBN010000012.1"/>
</dbReference>
<accession>A0ABP7N2Y0</accession>
<protein>
    <submittedName>
        <fullName evidence="1">Uncharacterized protein</fullName>
    </submittedName>
</protein>
<keyword evidence="2" id="KW-1185">Reference proteome</keyword>
<evidence type="ECO:0000313" key="1">
    <source>
        <dbReference type="EMBL" id="GAA3935560.1"/>
    </source>
</evidence>
<gene>
    <name evidence="1" type="ORF">GCM10022277_35100</name>
</gene>
<proteinExistence type="predicted"/>
<dbReference type="EMBL" id="BAABBN010000012">
    <property type="protein sequence ID" value="GAA3935560.1"/>
    <property type="molecule type" value="Genomic_DNA"/>
</dbReference>
<name>A0ABP7N2Y0_9GAMM</name>